<keyword evidence="2" id="KW-1185">Reference proteome</keyword>
<sequence length="117" mass="13766">MYVRDLDQKDWNDGIREQRWRLQFQSDAPDITVVTRDDGVIVSNGIFSSHENKLTPDCEKPFQNAPVDIMRTLDHTRSRWDLREGYARKLAHLWHGLFRVAEKINEFAIKIKIAGTR</sequence>
<evidence type="ECO:0000313" key="1">
    <source>
        <dbReference type="EMBL" id="OWZ11281.1"/>
    </source>
</evidence>
<protein>
    <recommendedName>
        <fullName evidence="3">Reverse transcriptase</fullName>
    </recommendedName>
</protein>
<name>A0A225W0J7_9STRA</name>
<gene>
    <name evidence="1" type="ORF">PHMEG_00015718</name>
</gene>
<comment type="caution">
    <text evidence="1">The sequence shown here is derived from an EMBL/GenBank/DDBJ whole genome shotgun (WGS) entry which is preliminary data.</text>
</comment>
<dbReference type="Proteomes" id="UP000198211">
    <property type="component" value="Unassembled WGS sequence"/>
</dbReference>
<reference evidence="2" key="1">
    <citation type="submission" date="2017-03" db="EMBL/GenBank/DDBJ databases">
        <title>Phytopthora megakarya and P. palmivora, two closely related causual agents of cacao black pod achieved similar genome size and gene model numbers by different mechanisms.</title>
        <authorList>
            <person name="Ali S."/>
            <person name="Shao J."/>
            <person name="Larry D.J."/>
            <person name="Kronmiller B."/>
            <person name="Shen D."/>
            <person name="Strem M.D."/>
            <person name="Melnick R.L."/>
            <person name="Guiltinan M.J."/>
            <person name="Tyler B.M."/>
            <person name="Meinhardt L.W."/>
            <person name="Bailey B.A."/>
        </authorList>
    </citation>
    <scope>NUCLEOTIDE SEQUENCE [LARGE SCALE GENOMIC DNA]</scope>
    <source>
        <strain evidence="2">zdho120</strain>
    </source>
</reference>
<dbReference type="EMBL" id="NBNE01002173">
    <property type="protein sequence ID" value="OWZ11281.1"/>
    <property type="molecule type" value="Genomic_DNA"/>
</dbReference>
<proteinExistence type="predicted"/>
<evidence type="ECO:0000313" key="2">
    <source>
        <dbReference type="Proteomes" id="UP000198211"/>
    </source>
</evidence>
<evidence type="ECO:0008006" key="3">
    <source>
        <dbReference type="Google" id="ProtNLM"/>
    </source>
</evidence>
<organism evidence="1 2">
    <name type="scientific">Phytophthora megakarya</name>
    <dbReference type="NCBI Taxonomy" id="4795"/>
    <lineage>
        <taxon>Eukaryota</taxon>
        <taxon>Sar</taxon>
        <taxon>Stramenopiles</taxon>
        <taxon>Oomycota</taxon>
        <taxon>Peronosporomycetes</taxon>
        <taxon>Peronosporales</taxon>
        <taxon>Peronosporaceae</taxon>
        <taxon>Phytophthora</taxon>
    </lineage>
</organism>
<dbReference type="AlphaFoldDB" id="A0A225W0J7"/>
<accession>A0A225W0J7</accession>